<keyword evidence="3" id="KW-0732">Signal</keyword>
<keyword evidence="6" id="KW-1185">Reference proteome</keyword>
<dbReference type="AlphaFoldDB" id="A0A3M2LVN3"/>
<sequence length="235" mass="25983">MTAVHTEYQGNLQYAADIVLCIDATGSMSPVLESVKESALNFHDRLTEVMEKKGKSISQLRLKTIVFRDFGDDPDDAIEQTDFLELPAQAAQFESFLRGIRATGGGDVPESGLEALSLAIKAPWERGLDRRRHVIVMFTDAPAHPLGSVGVEQQTYPAGIPRSYDDLFELWGYAGSQGAVMEQSAKRLVLFAPDEQPWEDIAKDWDLTLQFPSKAGMGLEEFEMSEIIDTIANSL</sequence>
<dbReference type="CDD" id="cd00198">
    <property type="entry name" value="vWFA"/>
    <property type="match status" value="1"/>
</dbReference>
<reference evidence="5 6" key="1">
    <citation type="submission" date="2018-10" db="EMBL/GenBank/DDBJ databases">
        <title>Isolation, diversity and antifungal activity of actinobacteria from wheat.</title>
        <authorList>
            <person name="Han C."/>
        </authorList>
    </citation>
    <scope>NUCLEOTIDE SEQUENCE [LARGE SCALE GENOMIC DNA]</scope>
    <source>
        <strain evidence="5 6">NEAU-YY642</strain>
    </source>
</reference>
<dbReference type="SUPFAM" id="SSF53300">
    <property type="entry name" value="vWA-like"/>
    <property type="match status" value="1"/>
</dbReference>
<dbReference type="Proteomes" id="UP000278673">
    <property type="component" value="Unassembled WGS sequence"/>
</dbReference>
<comment type="caution">
    <text evidence="5">The sequence shown here is derived from an EMBL/GenBank/DDBJ whole genome shotgun (WGS) entry which is preliminary data.</text>
</comment>
<evidence type="ECO:0000256" key="3">
    <source>
        <dbReference type="ARBA" id="ARBA00022729"/>
    </source>
</evidence>
<gene>
    <name evidence="5" type="ORF">EBN88_10965</name>
</gene>
<dbReference type="PANTHER" id="PTHR47763">
    <property type="entry name" value="ALPHA-PROTEIN KINASE VWKA"/>
    <property type="match status" value="1"/>
</dbReference>
<comment type="subcellular location">
    <subcellularLocation>
        <location evidence="1">Secreted</location>
    </subcellularLocation>
</comment>
<dbReference type="InterPro" id="IPR052969">
    <property type="entry name" value="Thr-specific_kinase-like"/>
</dbReference>
<evidence type="ECO:0000313" key="6">
    <source>
        <dbReference type="Proteomes" id="UP000278673"/>
    </source>
</evidence>
<keyword evidence="2" id="KW-0964">Secreted</keyword>
<dbReference type="Pfam" id="PF25106">
    <property type="entry name" value="VWA_4"/>
    <property type="match status" value="1"/>
</dbReference>
<dbReference type="InterPro" id="IPR056861">
    <property type="entry name" value="HMCN1-like_VWA"/>
</dbReference>
<evidence type="ECO:0000256" key="2">
    <source>
        <dbReference type="ARBA" id="ARBA00022525"/>
    </source>
</evidence>
<proteinExistence type="predicted"/>
<protein>
    <submittedName>
        <fullName evidence="5">VWA domain-containing protein</fullName>
    </submittedName>
</protein>
<evidence type="ECO:0000256" key="1">
    <source>
        <dbReference type="ARBA" id="ARBA00004613"/>
    </source>
</evidence>
<dbReference type="Gene3D" id="3.40.50.410">
    <property type="entry name" value="von Willebrand factor, type A domain"/>
    <property type="match status" value="1"/>
</dbReference>
<dbReference type="EMBL" id="RFFJ01000045">
    <property type="protein sequence ID" value="RMI41437.1"/>
    <property type="molecule type" value="Genomic_DNA"/>
</dbReference>
<name>A0A3M2LVN3_9ACTN</name>
<dbReference type="RefSeq" id="WP_122183634.1">
    <property type="nucleotide sequence ID" value="NZ_RFFJ01000045.1"/>
</dbReference>
<accession>A0A3M2LVN3</accession>
<evidence type="ECO:0000313" key="5">
    <source>
        <dbReference type="EMBL" id="RMI41437.1"/>
    </source>
</evidence>
<dbReference type="PANTHER" id="PTHR47763:SF4">
    <property type="entry name" value="ALPHA-PROTEIN KINASE VWKA"/>
    <property type="match status" value="1"/>
</dbReference>
<dbReference type="InterPro" id="IPR036465">
    <property type="entry name" value="vWFA_dom_sf"/>
</dbReference>
<evidence type="ECO:0000259" key="4">
    <source>
        <dbReference type="Pfam" id="PF25106"/>
    </source>
</evidence>
<feature type="domain" description="Hemicentin-1-like von Willebrand factor A" evidence="4">
    <location>
        <begin position="18"/>
        <end position="144"/>
    </location>
</feature>
<organism evidence="5 6">
    <name type="scientific">Streptomyces triticirhizae</name>
    <dbReference type="NCBI Taxonomy" id="2483353"/>
    <lineage>
        <taxon>Bacteria</taxon>
        <taxon>Bacillati</taxon>
        <taxon>Actinomycetota</taxon>
        <taxon>Actinomycetes</taxon>
        <taxon>Kitasatosporales</taxon>
        <taxon>Streptomycetaceae</taxon>
        <taxon>Streptomyces</taxon>
    </lineage>
</organism>